<dbReference type="Proteomes" id="UP000789702">
    <property type="component" value="Unassembled WGS sequence"/>
</dbReference>
<feature type="non-terminal residue" evidence="1">
    <location>
        <position position="85"/>
    </location>
</feature>
<protein>
    <submittedName>
        <fullName evidence="1">7826_t:CDS:1</fullName>
    </submittedName>
</protein>
<evidence type="ECO:0000313" key="1">
    <source>
        <dbReference type="EMBL" id="CAG8666352.1"/>
    </source>
</evidence>
<sequence>KNYPIRITGNEIFGRVSSTTLKTSLISPTQAYDLPNVPVQSNTDSTDSISQAPIIILILLGIFLWFYCRGRGKAKDRNNLDSIEG</sequence>
<evidence type="ECO:0000313" key="2">
    <source>
        <dbReference type="Proteomes" id="UP000789702"/>
    </source>
</evidence>
<proteinExistence type="predicted"/>
<feature type="non-terminal residue" evidence="1">
    <location>
        <position position="1"/>
    </location>
</feature>
<name>A0ACA9NNK6_9GLOM</name>
<reference evidence="1" key="1">
    <citation type="submission" date="2021-06" db="EMBL/GenBank/DDBJ databases">
        <authorList>
            <person name="Kallberg Y."/>
            <person name="Tangrot J."/>
            <person name="Rosling A."/>
        </authorList>
    </citation>
    <scope>NUCLEOTIDE SEQUENCE</scope>
    <source>
        <strain evidence="1">IL203A</strain>
    </source>
</reference>
<accession>A0ACA9NNK6</accession>
<comment type="caution">
    <text evidence="1">The sequence shown here is derived from an EMBL/GenBank/DDBJ whole genome shotgun (WGS) entry which is preliminary data.</text>
</comment>
<organism evidence="1 2">
    <name type="scientific">Dentiscutata heterogama</name>
    <dbReference type="NCBI Taxonomy" id="1316150"/>
    <lineage>
        <taxon>Eukaryota</taxon>
        <taxon>Fungi</taxon>
        <taxon>Fungi incertae sedis</taxon>
        <taxon>Mucoromycota</taxon>
        <taxon>Glomeromycotina</taxon>
        <taxon>Glomeromycetes</taxon>
        <taxon>Diversisporales</taxon>
        <taxon>Gigasporaceae</taxon>
        <taxon>Dentiscutata</taxon>
    </lineage>
</organism>
<keyword evidence="2" id="KW-1185">Reference proteome</keyword>
<gene>
    <name evidence="1" type="ORF">DHETER_LOCUS9982</name>
</gene>
<dbReference type="EMBL" id="CAJVPU010018524">
    <property type="protein sequence ID" value="CAG8666352.1"/>
    <property type="molecule type" value="Genomic_DNA"/>
</dbReference>